<keyword evidence="5" id="KW-0393">Immunoglobulin domain</keyword>
<evidence type="ECO:0000313" key="9">
    <source>
        <dbReference type="EMBL" id="ADY42076.1"/>
    </source>
</evidence>
<dbReference type="SMART" id="SM00409">
    <property type="entry name" value="IG"/>
    <property type="match status" value="4"/>
</dbReference>
<dbReference type="InterPro" id="IPR013783">
    <property type="entry name" value="Ig-like_fold"/>
</dbReference>
<dbReference type="PANTHER" id="PTHR11640">
    <property type="entry name" value="NEPHRIN"/>
    <property type="match status" value="1"/>
</dbReference>
<dbReference type="SUPFAM" id="SSF48726">
    <property type="entry name" value="Immunoglobulin"/>
    <property type="match status" value="5"/>
</dbReference>
<dbReference type="GO" id="GO:0005911">
    <property type="term" value="C:cell-cell junction"/>
    <property type="evidence" value="ECO:0007669"/>
    <property type="project" value="TreeGrafter"/>
</dbReference>
<feature type="chain" id="PRO_5003265684" evidence="7">
    <location>
        <begin position="39"/>
        <end position="745"/>
    </location>
</feature>
<protein>
    <submittedName>
        <fullName evidence="9">Irregular chiasm C-roughest protein</fullName>
    </submittedName>
</protein>
<organism evidence="9">
    <name type="scientific">Ascaris suum</name>
    <name type="common">Pig roundworm</name>
    <name type="synonym">Ascaris lumbricoides</name>
    <dbReference type="NCBI Taxonomy" id="6253"/>
    <lineage>
        <taxon>Eukaryota</taxon>
        <taxon>Metazoa</taxon>
        <taxon>Ecdysozoa</taxon>
        <taxon>Nematoda</taxon>
        <taxon>Chromadorea</taxon>
        <taxon>Rhabditida</taxon>
        <taxon>Spirurina</taxon>
        <taxon>Ascaridomorpha</taxon>
        <taxon>Ascaridoidea</taxon>
        <taxon>Ascarididae</taxon>
        <taxon>Ascaris</taxon>
    </lineage>
</organism>
<dbReference type="Pfam" id="PF08205">
    <property type="entry name" value="C2-set_2"/>
    <property type="match status" value="1"/>
</dbReference>
<keyword evidence="7" id="KW-0732">Signal</keyword>
<dbReference type="PROSITE" id="PS50835">
    <property type="entry name" value="IG_LIKE"/>
    <property type="match status" value="5"/>
</dbReference>
<dbReference type="InterPro" id="IPR051275">
    <property type="entry name" value="Cell_adhesion_signaling"/>
</dbReference>
<accession>F1KW22</accession>
<evidence type="ECO:0000256" key="1">
    <source>
        <dbReference type="ARBA" id="ARBA00004479"/>
    </source>
</evidence>
<name>F1KW22_ASCSU</name>
<dbReference type="EMBL" id="JI166835">
    <property type="protein sequence ID" value="ADY42076.1"/>
    <property type="molecule type" value="mRNA"/>
</dbReference>
<evidence type="ECO:0000256" key="2">
    <source>
        <dbReference type="ARBA" id="ARBA00023136"/>
    </source>
</evidence>
<feature type="transmembrane region" description="Helical" evidence="6">
    <location>
        <begin position="557"/>
        <end position="580"/>
    </location>
</feature>
<feature type="domain" description="Ig-like" evidence="8">
    <location>
        <begin position="40"/>
        <end position="140"/>
    </location>
</feature>
<keyword evidence="2 6" id="KW-0472">Membrane</keyword>
<evidence type="ECO:0000259" key="8">
    <source>
        <dbReference type="PROSITE" id="PS50835"/>
    </source>
</evidence>
<dbReference type="InterPro" id="IPR007110">
    <property type="entry name" value="Ig-like_dom"/>
</dbReference>
<dbReference type="InterPro" id="IPR013162">
    <property type="entry name" value="CD80_C2-set"/>
</dbReference>
<dbReference type="GO" id="GO:0050839">
    <property type="term" value="F:cell adhesion molecule binding"/>
    <property type="evidence" value="ECO:0007669"/>
    <property type="project" value="TreeGrafter"/>
</dbReference>
<keyword evidence="6" id="KW-0812">Transmembrane</keyword>
<reference evidence="9" key="1">
    <citation type="journal article" date="2011" name="Genome Res.">
        <title>Deep small RNA sequencing from the nematode Ascaris reveals conservation, functional diversification, and novel developmental profiles.</title>
        <authorList>
            <person name="Wang J."/>
            <person name="Czech B."/>
            <person name="Crunk A."/>
            <person name="Wallace A."/>
            <person name="Mitreva M."/>
            <person name="Hannon G.J."/>
            <person name="Davis R.E."/>
        </authorList>
    </citation>
    <scope>NUCLEOTIDE SEQUENCE</scope>
</reference>
<dbReference type="InterPro" id="IPR003599">
    <property type="entry name" value="Ig_sub"/>
</dbReference>
<dbReference type="CDD" id="cd00096">
    <property type="entry name" value="Ig"/>
    <property type="match status" value="1"/>
</dbReference>
<dbReference type="Pfam" id="PF13927">
    <property type="entry name" value="Ig_3"/>
    <property type="match status" value="3"/>
</dbReference>
<evidence type="ECO:0000256" key="4">
    <source>
        <dbReference type="ARBA" id="ARBA00023180"/>
    </source>
</evidence>
<feature type="domain" description="Ig-like" evidence="8">
    <location>
        <begin position="448"/>
        <end position="543"/>
    </location>
</feature>
<dbReference type="SMART" id="SM00408">
    <property type="entry name" value="IGc2"/>
    <property type="match status" value="4"/>
</dbReference>
<dbReference type="InterPro" id="IPR036179">
    <property type="entry name" value="Ig-like_dom_sf"/>
</dbReference>
<keyword evidence="3" id="KW-1015">Disulfide bond</keyword>
<feature type="signal peptide" evidence="7">
    <location>
        <begin position="1"/>
        <end position="38"/>
    </location>
</feature>
<dbReference type="Gene3D" id="2.60.40.10">
    <property type="entry name" value="Immunoglobulins"/>
    <property type="match status" value="5"/>
</dbReference>
<proteinExistence type="evidence at transcript level"/>
<feature type="domain" description="Ig-like" evidence="8">
    <location>
        <begin position="148"/>
        <end position="263"/>
    </location>
</feature>
<dbReference type="GO" id="GO:0005886">
    <property type="term" value="C:plasma membrane"/>
    <property type="evidence" value="ECO:0007669"/>
    <property type="project" value="TreeGrafter"/>
</dbReference>
<dbReference type="Pfam" id="PF07679">
    <property type="entry name" value="I-set"/>
    <property type="match status" value="1"/>
</dbReference>
<evidence type="ECO:0000256" key="7">
    <source>
        <dbReference type="SAM" id="SignalP"/>
    </source>
</evidence>
<keyword evidence="6" id="KW-1133">Transmembrane helix</keyword>
<dbReference type="AlphaFoldDB" id="F1KW22"/>
<dbReference type="InterPro" id="IPR003598">
    <property type="entry name" value="Ig_sub2"/>
</dbReference>
<feature type="domain" description="Ig-like" evidence="8">
    <location>
        <begin position="363"/>
        <end position="439"/>
    </location>
</feature>
<keyword evidence="4" id="KW-0325">Glycoprotein</keyword>
<feature type="domain" description="Ig-like" evidence="8">
    <location>
        <begin position="275"/>
        <end position="360"/>
    </location>
</feature>
<dbReference type="PANTHER" id="PTHR11640:SF31">
    <property type="entry name" value="IRREGULAR CHIASM C-ROUGHEST PROTEIN-RELATED"/>
    <property type="match status" value="1"/>
</dbReference>
<dbReference type="InterPro" id="IPR013098">
    <property type="entry name" value="Ig_I-set"/>
</dbReference>
<sequence>MQYVLMQHLSTSLTLHHAHATMRWLLVWMIVVLRCSYAQPQQRIVEGPSDTSAMLGETVVLKCRVEAQQGAVQWVKNGFGLGNDRQLSAFKRYSMEGSASKGEYNLRITEVDIEDDDVYECQIQAAGNNPSRISNPAKLTVLVEPQPPKLQSAGSVLKATAGQRVQHSCVSKRGKPPASIRWAIADDSNAVNVLTWLEDALNKLTGQQYDARDPHKVHITEDVHRTDERTYTVFSNISFTPRAEDDEKYLACVVSHETYPSIKSQGVFLDLNYAPKVELKLDNNSVLREHGSAQLSCNVKAKPFENVEIIWYRNGKAISSATTDTLSFSELRIDHHQSQYVCLARNSIGESSASYVLNISYGAHIMSSEQHQAVSPGEDAFFHCEAIGNPKPTIRWMKAGDNQTIARGNNFTIRSVQSWQRGEYECVASVEGFPAAKLTNYLHIRGPPSVSLTEETVAAVGESVEIICEVRGRPQPKDVIWSLDGLPLEYGRPRGRIQVHQVPRQFGVESKLVVQNLKDSDFGIYNCTAINELGHDFQTMELRRKSVVDVVIKILPWSYVLPLALLALIGLLVLICCGFWQCCRKKYRKTTRLNDDQLEVTVKCEALDGGQFFPEMYSSSPLENSELLCSKDYVPIPQSNPDLDYLPPPTFIGNLYHPYINQPVEYSVDPSVRFEPSYGSFTSGMSTPAGGALSDVYACNPSRVEGTTLETLTEVATPDMGSGTPLLLNAARVHERPVSRTSTHV</sequence>
<evidence type="ECO:0000256" key="3">
    <source>
        <dbReference type="ARBA" id="ARBA00023157"/>
    </source>
</evidence>
<dbReference type="GO" id="GO:0098609">
    <property type="term" value="P:cell-cell adhesion"/>
    <property type="evidence" value="ECO:0007669"/>
    <property type="project" value="TreeGrafter"/>
</dbReference>
<evidence type="ECO:0000256" key="5">
    <source>
        <dbReference type="ARBA" id="ARBA00023319"/>
    </source>
</evidence>
<comment type="subcellular location">
    <subcellularLocation>
        <location evidence="1">Membrane</location>
        <topology evidence="1">Single-pass type I membrane protein</topology>
    </subcellularLocation>
</comment>
<evidence type="ECO:0000256" key="6">
    <source>
        <dbReference type="SAM" id="Phobius"/>
    </source>
</evidence>